<dbReference type="Gene3D" id="2.170.130.10">
    <property type="entry name" value="TonB-dependent receptor, plug domain"/>
    <property type="match status" value="1"/>
</dbReference>
<keyword evidence="1" id="KW-0732">Signal</keyword>
<feature type="signal peptide" evidence="1">
    <location>
        <begin position="1"/>
        <end position="21"/>
    </location>
</feature>
<dbReference type="AlphaFoldDB" id="A0A1G6IRQ2"/>
<dbReference type="Proteomes" id="UP000198757">
    <property type="component" value="Unassembled WGS sequence"/>
</dbReference>
<accession>A0A1G6IRQ2</accession>
<dbReference type="OrthoDB" id="7432683at2"/>
<reference evidence="3" key="1">
    <citation type="submission" date="2016-10" db="EMBL/GenBank/DDBJ databases">
        <authorList>
            <person name="Varghese N."/>
            <person name="Submissions S."/>
        </authorList>
    </citation>
    <scope>NUCLEOTIDE SEQUENCE [LARGE SCALE GENOMIC DNA]</scope>
    <source>
        <strain evidence="3">DSM 25811 / CCM 8410 / LMG 26954 / E90</strain>
    </source>
</reference>
<keyword evidence="3" id="KW-1185">Reference proteome</keyword>
<feature type="chain" id="PRO_5011786619" description="TonB-dependent outer membrane receptor, SusC/RagA subfamily, signature region" evidence="1">
    <location>
        <begin position="22"/>
        <end position="211"/>
    </location>
</feature>
<dbReference type="EMBL" id="FMZO01000001">
    <property type="protein sequence ID" value="SDC09177.1"/>
    <property type="molecule type" value="Genomic_DNA"/>
</dbReference>
<proteinExistence type="predicted"/>
<evidence type="ECO:0000256" key="1">
    <source>
        <dbReference type="SAM" id="SignalP"/>
    </source>
</evidence>
<dbReference type="STRING" id="1285928.SAMN04487894_101309"/>
<name>A0A1G6IRQ2_NIADE</name>
<dbReference type="InterPro" id="IPR037066">
    <property type="entry name" value="Plug_dom_sf"/>
</dbReference>
<gene>
    <name evidence="2" type="ORF">SAMN04487894_101309</name>
</gene>
<dbReference type="RefSeq" id="WP_090388256.1">
    <property type="nucleotide sequence ID" value="NZ_FMZO01000001.1"/>
</dbReference>
<evidence type="ECO:0000313" key="3">
    <source>
        <dbReference type="Proteomes" id="UP000198757"/>
    </source>
</evidence>
<evidence type="ECO:0008006" key="4">
    <source>
        <dbReference type="Google" id="ProtNLM"/>
    </source>
</evidence>
<protein>
    <recommendedName>
        <fullName evidence="4">TonB-dependent outer membrane receptor, SusC/RagA subfamily, signature region</fullName>
    </recommendedName>
</protein>
<organism evidence="2 3">
    <name type="scientific">Niabella drilacis (strain DSM 25811 / CCM 8410 / CCUG 62505 / LMG 26954 / E90)</name>
    <dbReference type="NCBI Taxonomy" id="1285928"/>
    <lineage>
        <taxon>Bacteria</taxon>
        <taxon>Pseudomonadati</taxon>
        <taxon>Bacteroidota</taxon>
        <taxon>Chitinophagia</taxon>
        <taxon>Chitinophagales</taxon>
        <taxon>Chitinophagaceae</taxon>
        <taxon>Niabella</taxon>
    </lineage>
</organism>
<evidence type="ECO:0000313" key="2">
    <source>
        <dbReference type="EMBL" id="SDC09177.1"/>
    </source>
</evidence>
<dbReference type="SUPFAM" id="SSF56935">
    <property type="entry name" value="Porins"/>
    <property type="match status" value="1"/>
</dbReference>
<sequence length="211" mass="23643">MKKRCFAFLTGLLIGITRLLAQTAADLPAEPALLIVDSTVTDNLGYLPPEDIESITVLKGKEAIARAALFGKSGTGGVLLIKTKDPRQTLPAEAYLSLYKIKLTPYSVLMLDDRLIADPWRLRIDTSQIVQVTRSVFDGLSYLDSASRNLQLIKIYTKRFDAKRPAEVPVKKTPTPYERYQGFKNLQTIRSAGSRLIYMQRYWSSNGKKSL</sequence>